<dbReference type="CDD" id="cd00317">
    <property type="entry name" value="cyclophilin"/>
    <property type="match status" value="1"/>
</dbReference>
<dbReference type="GO" id="GO:0003755">
    <property type="term" value="F:peptidyl-prolyl cis-trans isomerase activity"/>
    <property type="evidence" value="ECO:0007669"/>
    <property type="project" value="UniProtKB-UniRule"/>
</dbReference>
<dbReference type="Proteomes" id="UP000250369">
    <property type="component" value="Unassembled WGS sequence"/>
</dbReference>
<keyword evidence="3 5" id="KW-0697">Rotamase</keyword>
<dbReference type="EC" id="5.2.1.8" evidence="5"/>
<feature type="signal peptide" evidence="5">
    <location>
        <begin position="1"/>
        <end position="19"/>
    </location>
</feature>
<evidence type="ECO:0000256" key="2">
    <source>
        <dbReference type="ARBA" id="ARBA00002388"/>
    </source>
</evidence>
<feature type="compositionally biased region" description="Low complexity" evidence="6">
    <location>
        <begin position="45"/>
        <end position="61"/>
    </location>
</feature>
<keyword evidence="4 5" id="KW-0413">Isomerase</keyword>
<feature type="region of interest" description="Disordered" evidence="6">
    <location>
        <begin position="214"/>
        <end position="237"/>
    </location>
</feature>
<dbReference type="EMBL" id="QMFB01000007">
    <property type="protein sequence ID" value="RAV20548.1"/>
    <property type="molecule type" value="Genomic_DNA"/>
</dbReference>
<dbReference type="SUPFAM" id="SSF50891">
    <property type="entry name" value="Cyclophilin-like"/>
    <property type="match status" value="1"/>
</dbReference>
<evidence type="ECO:0000313" key="9">
    <source>
        <dbReference type="Proteomes" id="UP000250369"/>
    </source>
</evidence>
<feature type="chain" id="PRO_5039763419" description="Peptidyl-prolyl cis-trans isomerase" evidence="5">
    <location>
        <begin position="20"/>
        <end position="237"/>
    </location>
</feature>
<name>A0A329MLW3_9BACL</name>
<dbReference type="Pfam" id="PF00160">
    <property type="entry name" value="Pro_isomerase"/>
    <property type="match status" value="1"/>
</dbReference>
<dbReference type="PROSITE" id="PS00170">
    <property type="entry name" value="CSA_PPIASE_1"/>
    <property type="match status" value="1"/>
</dbReference>
<comment type="function">
    <text evidence="2 5">PPIases accelerate the folding of proteins. It catalyzes the cis-trans isomerization of proline imidic peptide bonds in oligopeptides.</text>
</comment>
<dbReference type="AlphaFoldDB" id="A0A329MLW3"/>
<dbReference type="InterPro" id="IPR020892">
    <property type="entry name" value="Cyclophilin-type_PPIase_CS"/>
</dbReference>
<evidence type="ECO:0000256" key="3">
    <source>
        <dbReference type="ARBA" id="ARBA00023110"/>
    </source>
</evidence>
<evidence type="ECO:0000313" key="8">
    <source>
        <dbReference type="EMBL" id="RAV20548.1"/>
    </source>
</evidence>
<sequence length="237" mass="24915">MNKLLLVLLSALIATAATACGNKPEASPSPSATNNQVQGGGATQKPSATPSVSPSASAPAAKKWDKAPEMKIDKNKSYVAEVKTNKGTFKIELFAKDAPKTVNNFVFLAKEGFYDGVIFHRIIESFMIQGGDPTGTGSGGPGYKFEDELKNGHEYEPGIVAMANAGKNTNGSQFFICTGEDSKGLNKQPNYTIFGKISEGMDVVTKIAKTPVGAGMSGEASSPKEKVTIESVTITEK</sequence>
<dbReference type="GO" id="GO:0006457">
    <property type="term" value="P:protein folding"/>
    <property type="evidence" value="ECO:0007669"/>
    <property type="project" value="InterPro"/>
</dbReference>
<dbReference type="PROSITE" id="PS50072">
    <property type="entry name" value="CSA_PPIASE_2"/>
    <property type="match status" value="1"/>
</dbReference>
<comment type="catalytic activity">
    <reaction evidence="1 5">
        <text>[protein]-peptidylproline (omega=180) = [protein]-peptidylproline (omega=0)</text>
        <dbReference type="Rhea" id="RHEA:16237"/>
        <dbReference type="Rhea" id="RHEA-COMP:10747"/>
        <dbReference type="Rhea" id="RHEA-COMP:10748"/>
        <dbReference type="ChEBI" id="CHEBI:83833"/>
        <dbReference type="ChEBI" id="CHEBI:83834"/>
        <dbReference type="EC" id="5.2.1.8"/>
    </reaction>
</comment>
<feature type="region of interest" description="Disordered" evidence="6">
    <location>
        <begin position="22"/>
        <end position="66"/>
    </location>
</feature>
<feature type="compositionally biased region" description="Polar residues" evidence="6">
    <location>
        <begin position="28"/>
        <end position="37"/>
    </location>
</feature>
<protein>
    <recommendedName>
        <fullName evidence="5">Peptidyl-prolyl cis-trans isomerase</fullName>
        <shortName evidence="5">PPIase</shortName>
        <ecNumber evidence="5">5.2.1.8</ecNumber>
    </recommendedName>
</protein>
<keyword evidence="5" id="KW-0732">Signal</keyword>
<dbReference type="Gene3D" id="2.40.100.10">
    <property type="entry name" value="Cyclophilin-like"/>
    <property type="match status" value="1"/>
</dbReference>
<dbReference type="RefSeq" id="WP_113031405.1">
    <property type="nucleotide sequence ID" value="NZ_QMFB01000007.1"/>
</dbReference>
<keyword evidence="9" id="KW-1185">Reference proteome</keyword>
<proteinExistence type="inferred from homology"/>
<dbReference type="PRINTS" id="PR00153">
    <property type="entry name" value="CSAPPISMRASE"/>
</dbReference>
<evidence type="ECO:0000259" key="7">
    <source>
        <dbReference type="PROSITE" id="PS50072"/>
    </source>
</evidence>
<dbReference type="PANTHER" id="PTHR45625:SF4">
    <property type="entry name" value="PEPTIDYLPROLYL ISOMERASE DOMAIN AND WD REPEAT-CONTAINING PROTEIN 1"/>
    <property type="match status" value="1"/>
</dbReference>
<comment type="caution">
    <text evidence="8">The sequence shown here is derived from an EMBL/GenBank/DDBJ whole genome shotgun (WGS) entry which is preliminary data.</text>
</comment>
<reference evidence="8 9" key="1">
    <citation type="journal article" date="2009" name="Int. J. Syst. Evol. Microbiol.">
        <title>Paenibacillus contaminans sp. nov., isolated from a contaminated laboratory plate.</title>
        <authorList>
            <person name="Chou J.H."/>
            <person name="Lee J.H."/>
            <person name="Lin M.C."/>
            <person name="Chang P.S."/>
            <person name="Arun A.B."/>
            <person name="Young C.C."/>
            <person name="Chen W.M."/>
        </authorList>
    </citation>
    <scope>NUCLEOTIDE SEQUENCE [LARGE SCALE GENOMIC DNA]</scope>
    <source>
        <strain evidence="8 9">CKOBP-6</strain>
    </source>
</reference>
<gene>
    <name evidence="8" type="ORF">DQG23_13595</name>
</gene>
<dbReference type="InterPro" id="IPR044666">
    <property type="entry name" value="Cyclophilin_A-like"/>
</dbReference>
<accession>A0A329MLW3</accession>
<dbReference type="PROSITE" id="PS51257">
    <property type="entry name" value="PROKAR_LIPOPROTEIN"/>
    <property type="match status" value="1"/>
</dbReference>
<evidence type="ECO:0000256" key="6">
    <source>
        <dbReference type="SAM" id="MobiDB-lite"/>
    </source>
</evidence>
<comment type="similarity">
    <text evidence="5">Belongs to the cyclophilin-type PPIase family.</text>
</comment>
<evidence type="ECO:0000256" key="1">
    <source>
        <dbReference type="ARBA" id="ARBA00000971"/>
    </source>
</evidence>
<evidence type="ECO:0000256" key="5">
    <source>
        <dbReference type="RuleBase" id="RU363019"/>
    </source>
</evidence>
<dbReference type="InterPro" id="IPR029000">
    <property type="entry name" value="Cyclophilin-like_dom_sf"/>
</dbReference>
<dbReference type="InterPro" id="IPR002130">
    <property type="entry name" value="Cyclophilin-type_PPIase_dom"/>
</dbReference>
<dbReference type="PANTHER" id="PTHR45625">
    <property type="entry name" value="PEPTIDYL-PROLYL CIS-TRANS ISOMERASE-RELATED"/>
    <property type="match status" value="1"/>
</dbReference>
<evidence type="ECO:0000256" key="4">
    <source>
        <dbReference type="ARBA" id="ARBA00023235"/>
    </source>
</evidence>
<feature type="domain" description="PPIase cyclophilin-type" evidence="7">
    <location>
        <begin position="87"/>
        <end position="234"/>
    </location>
</feature>
<organism evidence="8 9">
    <name type="scientific">Paenibacillus contaminans</name>
    <dbReference type="NCBI Taxonomy" id="450362"/>
    <lineage>
        <taxon>Bacteria</taxon>
        <taxon>Bacillati</taxon>
        <taxon>Bacillota</taxon>
        <taxon>Bacilli</taxon>
        <taxon>Bacillales</taxon>
        <taxon>Paenibacillaceae</taxon>
        <taxon>Paenibacillus</taxon>
    </lineage>
</organism>
<dbReference type="OrthoDB" id="9807797at2"/>